<name>W2SXV4_NECAM</name>
<gene>
    <name evidence="1" type="ORF">NECAME_13526</name>
</gene>
<dbReference type="AlphaFoldDB" id="W2SXV4"/>
<evidence type="ECO:0000313" key="1">
    <source>
        <dbReference type="EMBL" id="ETN73437.1"/>
    </source>
</evidence>
<protein>
    <submittedName>
        <fullName evidence="1">Uncharacterized protein</fullName>
    </submittedName>
</protein>
<reference evidence="2" key="1">
    <citation type="journal article" date="2014" name="Nat. Genet.">
        <title>Genome of the human hookworm Necator americanus.</title>
        <authorList>
            <person name="Tang Y.T."/>
            <person name="Gao X."/>
            <person name="Rosa B.A."/>
            <person name="Abubucker S."/>
            <person name="Hallsworth-Pepin K."/>
            <person name="Martin J."/>
            <person name="Tyagi R."/>
            <person name="Heizer E."/>
            <person name="Zhang X."/>
            <person name="Bhonagiri-Palsikar V."/>
            <person name="Minx P."/>
            <person name="Warren W.C."/>
            <person name="Wang Q."/>
            <person name="Zhan B."/>
            <person name="Hotez P.J."/>
            <person name="Sternberg P.W."/>
            <person name="Dougall A."/>
            <person name="Gaze S.T."/>
            <person name="Mulvenna J."/>
            <person name="Sotillo J."/>
            <person name="Ranganathan S."/>
            <person name="Rabelo E.M."/>
            <person name="Wilson R.K."/>
            <person name="Felgner P.L."/>
            <person name="Bethony J."/>
            <person name="Hawdon J.M."/>
            <person name="Gasser R.B."/>
            <person name="Loukas A."/>
            <person name="Mitreva M."/>
        </authorList>
    </citation>
    <scope>NUCLEOTIDE SEQUENCE [LARGE SCALE GENOMIC DNA]</scope>
</reference>
<accession>W2SXV4</accession>
<evidence type="ECO:0000313" key="2">
    <source>
        <dbReference type="Proteomes" id="UP000053676"/>
    </source>
</evidence>
<organism evidence="1 2">
    <name type="scientific">Necator americanus</name>
    <name type="common">Human hookworm</name>
    <dbReference type="NCBI Taxonomy" id="51031"/>
    <lineage>
        <taxon>Eukaryota</taxon>
        <taxon>Metazoa</taxon>
        <taxon>Ecdysozoa</taxon>
        <taxon>Nematoda</taxon>
        <taxon>Chromadorea</taxon>
        <taxon>Rhabditida</taxon>
        <taxon>Rhabditina</taxon>
        <taxon>Rhabditomorpha</taxon>
        <taxon>Strongyloidea</taxon>
        <taxon>Ancylostomatidae</taxon>
        <taxon>Bunostominae</taxon>
        <taxon>Necator</taxon>
    </lineage>
</organism>
<keyword evidence="2" id="KW-1185">Reference proteome</keyword>
<proteinExistence type="predicted"/>
<dbReference type="KEGG" id="nai:NECAME_13526"/>
<dbReference type="EMBL" id="KI660816">
    <property type="protein sequence ID" value="ETN73437.1"/>
    <property type="molecule type" value="Genomic_DNA"/>
</dbReference>
<sequence>MTQCEEQSSTDAINIAEICGCSKLTQRIRKFLEQLARLSTTFFCHDPEPLPNLVHIYSL</sequence>
<dbReference type="Proteomes" id="UP000053676">
    <property type="component" value="Unassembled WGS sequence"/>
</dbReference>